<name>A0A0G4L727_VERLO</name>
<evidence type="ECO:0000313" key="11">
    <source>
        <dbReference type="Proteomes" id="UP000045706"/>
    </source>
</evidence>
<dbReference type="PANTHER" id="PTHR42715:SF3">
    <property type="entry name" value="BETA-GLUCOSIDASE B-RELATED"/>
    <property type="match status" value="1"/>
</dbReference>
<comment type="catalytic activity">
    <reaction evidence="1">
        <text>Hydrolysis of terminal, non-reducing beta-D-glucosyl residues with release of beta-D-glucose.</text>
        <dbReference type="EC" id="3.2.1.21"/>
    </reaction>
</comment>
<dbReference type="PRINTS" id="PR00133">
    <property type="entry name" value="GLHYDRLASE3"/>
</dbReference>
<dbReference type="EC" id="3.2.1.21" evidence="4"/>
<evidence type="ECO:0000256" key="3">
    <source>
        <dbReference type="ARBA" id="ARBA00005336"/>
    </source>
</evidence>
<dbReference type="AlphaFoldDB" id="A0A0G4L727"/>
<gene>
    <name evidence="10" type="ORF">BN1723_017549</name>
</gene>
<proteinExistence type="inferred from homology"/>
<feature type="transmembrane region" description="Helical" evidence="8">
    <location>
        <begin position="32"/>
        <end position="54"/>
    </location>
</feature>
<keyword evidence="8" id="KW-0812">Transmembrane</keyword>
<accession>A0A0G4L727</accession>
<evidence type="ECO:0000256" key="6">
    <source>
        <dbReference type="ARBA" id="ARBA00023180"/>
    </source>
</evidence>
<feature type="non-terminal residue" evidence="10">
    <location>
        <position position="384"/>
    </location>
</feature>
<dbReference type="UniPathway" id="UPA00696"/>
<dbReference type="InterPro" id="IPR019800">
    <property type="entry name" value="Glyco_hydro_3_AS"/>
</dbReference>
<dbReference type="InterPro" id="IPR017853">
    <property type="entry name" value="GH"/>
</dbReference>
<reference evidence="11" key="1">
    <citation type="submission" date="2015-05" db="EMBL/GenBank/DDBJ databases">
        <authorList>
            <person name="Fogelqvist Johan"/>
        </authorList>
    </citation>
    <scope>NUCLEOTIDE SEQUENCE [LARGE SCALE GENOMIC DNA]</scope>
</reference>
<feature type="domain" description="Glycoside hydrolase family 3 N-terminal" evidence="9">
    <location>
        <begin position="91"/>
        <end position="332"/>
    </location>
</feature>
<evidence type="ECO:0000256" key="7">
    <source>
        <dbReference type="ARBA" id="ARBA00023295"/>
    </source>
</evidence>
<evidence type="ECO:0000256" key="8">
    <source>
        <dbReference type="SAM" id="Phobius"/>
    </source>
</evidence>
<evidence type="ECO:0000259" key="9">
    <source>
        <dbReference type="Pfam" id="PF00933"/>
    </source>
</evidence>
<sequence length="384" mass="42788">MYFLYGESVIYYFKHIVLVDKVLLPLATHHRFISFFLYIFGFVFFVTTLHAGHFKFQFTQFAWTHMALYLIVVQAHFVMNNVFEGLIWFFLPAALTSDGPNGARGATFAGGITSACFPAACNVASTFDVDIARRIGVALGEETQTKGARCLLAPTMCIQRHPLGGRNFESFSEDPFLSGKLAARNVEGVQSTGVSATIKHFAANEQETQRLSVDEEISERALREIYLKPFEIAIKEANPGAVMTAYNQVNGHHADSHPFLLKRVLRGDWKWDGLVMSDWGGVNSTADSLNAGLDLEMPGPTRWRKVEDVLAAVKAGKLTEETINDRTLHVLRFLERQKVFEDPTIPDEKAVNKPEHQALIREAGGKGIVLLKNEGSVLPLTKEK</sequence>
<dbReference type="InterPro" id="IPR036962">
    <property type="entry name" value="Glyco_hydro_3_N_sf"/>
</dbReference>
<dbReference type="Proteomes" id="UP000045706">
    <property type="component" value="Unassembled WGS sequence"/>
</dbReference>
<comment type="pathway">
    <text evidence="2">Glycan metabolism; cellulose degradation.</text>
</comment>
<keyword evidence="6" id="KW-0325">Glycoprotein</keyword>
<evidence type="ECO:0000256" key="5">
    <source>
        <dbReference type="ARBA" id="ARBA00022801"/>
    </source>
</evidence>
<dbReference type="Gene3D" id="3.40.50.1700">
    <property type="entry name" value="Glycoside hydrolase family 3 C-terminal domain"/>
    <property type="match status" value="1"/>
</dbReference>
<dbReference type="InterPro" id="IPR050288">
    <property type="entry name" value="Cellulose_deg_GH3"/>
</dbReference>
<dbReference type="InterPro" id="IPR036881">
    <property type="entry name" value="Glyco_hydro_3_C_sf"/>
</dbReference>
<dbReference type="PROSITE" id="PS00775">
    <property type="entry name" value="GLYCOSYL_HYDROL_F3"/>
    <property type="match status" value="1"/>
</dbReference>
<evidence type="ECO:0000256" key="4">
    <source>
        <dbReference type="ARBA" id="ARBA00012744"/>
    </source>
</evidence>
<dbReference type="EMBL" id="CVQI01008069">
    <property type="protein sequence ID" value="CRK17550.1"/>
    <property type="molecule type" value="Genomic_DNA"/>
</dbReference>
<keyword evidence="5" id="KW-0378">Hydrolase</keyword>
<evidence type="ECO:0000256" key="1">
    <source>
        <dbReference type="ARBA" id="ARBA00000448"/>
    </source>
</evidence>
<protein>
    <recommendedName>
        <fullName evidence="4">beta-glucosidase</fullName>
        <ecNumber evidence="4">3.2.1.21</ecNumber>
    </recommendedName>
</protein>
<keyword evidence="7" id="KW-0326">Glycosidase</keyword>
<dbReference type="Gene3D" id="3.20.20.300">
    <property type="entry name" value="Glycoside hydrolase, family 3, N-terminal domain"/>
    <property type="match status" value="1"/>
</dbReference>
<dbReference type="GO" id="GO:0008422">
    <property type="term" value="F:beta-glucosidase activity"/>
    <property type="evidence" value="ECO:0007669"/>
    <property type="project" value="UniProtKB-EC"/>
</dbReference>
<feature type="transmembrane region" description="Helical" evidence="8">
    <location>
        <begin position="66"/>
        <end position="91"/>
    </location>
</feature>
<dbReference type="Pfam" id="PF00933">
    <property type="entry name" value="Glyco_hydro_3"/>
    <property type="match status" value="1"/>
</dbReference>
<dbReference type="GO" id="GO:0030245">
    <property type="term" value="P:cellulose catabolic process"/>
    <property type="evidence" value="ECO:0007669"/>
    <property type="project" value="UniProtKB-UniPathway"/>
</dbReference>
<organism evidence="10 11">
    <name type="scientific">Verticillium longisporum</name>
    <name type="common">Verticillium dahliae var. longisporum</name>
    <dbReference type="NCBI Taxonomy" id="100787"/>
    <lineage>
        <taxon>Eukaryota</taxon>
        <taxon>Fungi</taxon>
        <taxon>Dikarya</taxon>
        <taxon>Ascomycota</taxon>
        <taxon>Pezizomycotina</taxon>
        <taxon>Sordariomycetes</taxon>
        <taxon>Hypocreomycetidae</taxon>
        <taxon>Glomerellales</taxon>
        <taxon>Plectosphaerellaceae</taxon>
        <taxon>Verticillium</taxon>
    </lineage>
</organism>
<dbReference type="SUPFAM" id="SSF51445">
    <property type="entry name" value="(Trans)glycosidases"/>
    <property type="match status" value="1"/>
</dbReference>
<dbReference type="PANTHER" id="PTHR42715">
    <property type="entry name" value="BETA-GLUCOSIDASE"/>
    <property type="match status" value="1"/>
</dbReference>
<evidence type="ECO:0000256" key="2">
    <source>
        <dbReference type="ARBA" id="ARBA00004987"/>
    </source>
</evidence>
<comment type="similarity">
    <text evidence="3">Belongs to the glycosyl hydrolase 3 family.</text>
</comment>
<dbReference type="InterPro" id="IPR001764">
    <property type="entry name" value="Glyco_hydro_3_N"/>
</dbReference>
<keyword evidence="8" id="KW-0472">Membrane</keyword>
<keyword evidence="8" id="KW-1133">Transmembrane helix</keyword>
<evidence type="ECO:0000313" key="10">
    <source>
        <dbReference type="EMBL" id="CRK17550.1"/>
    </source>
</evidence>